<feature type="compositionally biased region" description="Low complexity" evidence="1">
    <location>
        <begin position="148"/>
        <end position="159"/>
    </location>
</feature>
<organism evidence="2 3">
    <name type="scientific">Cerrena zonata</name>
    <dbReference type="NCBI Taxonomy" id="2478898"/>
    <lineage>
        <taxon>Eukaryota</taxon>
        <taxon>Fungi</taxon>
        <taxon>Dikarya</taxon>
        <taxon>Basidiomycota</taxon>
        <taxon>Agaricomycotina</taxon>
        <taxon>Agaricomycetes</taxon>
        <taxon>Polyporales</taxon>
        <taxon>Cerrenaceae</taxon>
        <taxon>Cerrena</taxon>
    </lineage>
</organism>
<evidence type="ECO:0000313" key="2">
    <source>
        <dbReference type="EMBL" id="KAK7675974.1"/>
    </source>
</evidence>
<reference evidence="2 3" key="1">
    <citation type="submission" date="2022-09" db="EMBL/GenBank/DDBJ databases">
        <authorList>
            <person name="Palmer J.M."/>
        </authorList>
    </citation>
    <scope>NUCLEOTIDE SEQUENCE [LARGE SCALE GENOMIC DNA]</scope>
    <source>
        <strain evidence="2 3">DSM 7382</strain>
    </source>
</reference>
<comment type="caution">
    <text evidence="2">The sequence shown here is derived from an EMBL/GenBank/DDBJ whole genome shotgun (WGS) entry which is preliminary data.</text>
</comment>
<evidence type="ECO:0000256" key="1">
    <source>
        <dbReference type="SAM" id="MobiDB-lite"/>
    </source>
</evidence>
<feature type="region of interest" description="Disordered" evidence="1">
    <location>
        <begin position="145"/>
        <end position="177"/>
    </location>
</feature>
<sequence>MHQVPEGRWCCIAHCEEHGRLLIEYRAINGKVAALRNKAVRLNDVRSLRTIQEVSIALDGIHELIDVIDEGIKISKRLHDKFCWEHAMKDGYRASINRLKAQRVLALQIMFGLSKKLRSLGMDDCSIVTQPPQYTPVDPMVLPKYGCSAQSSGQPSSSQTPLMDQGSDYSIYDSTDN</sequence>
<evidence type="ECO:0000313" key="3">
    <source>
        <dbReference type="Proteomes" id="UP001385951"/>
    </source>
</evidence>
<name>A0AAW0FAF8_9APHY</name>
<gene>
    <name evidence="2" type="ORF">QCA50_021066</name>
</gene>
<dbReference type="Proteomes" id="UP001385951">
    <property type="component" value="Unassembled WGS sequence"/>
</dbReference>
<dbReference type="EMBL" id="JASBNA010000146">
    <property type="protein sequence ID" value="KAK7675974.1"/>
    <property type="molecule type" value="Genomic_DNA"/>
</dbReference>
<keyword evidence="3" id="KW-1185">Reference proteome</keyword>
<dbReference type="AlphaFoldDB" id="A0AAW0FAF8"/>
<proteinExistence type="predicted"/>
<accession>A0AAW0FAF8</accession>
<protein>
    <submittedName>
        <fullName evidence="2">Uncharacterized protein</fullName>
    </submittedName>
</protein>